<gene>
    <name evidence="2" type="ORF">CBF35_08875</name>
</gene>
<keyword evidence="1" id="KW-0812">Transmembrane</keyword>
<evidence type="ECO:0000313" key="2">
    <source>
        <dbReference type="EMBL" id="RST94973.1"/>
    </source>
</evidence>
<evidence type="ECO:0000256" key="1">
    <source>
        <dbReference type="SAM" id="Phobius"/>
    </source>
</evidence>
<dbReference type="EMBL" id="NGJU01000012">
    <property type="protein sequence ID" value="RST94973.1"/>
    <property type="molecule type" value="Genomic_DNA"/>
</dbReference>
<accession>A0A429ZMR1</accession>
<protein>
    <recommendedName>
        <fullName evidence="4">DUF4367 domain-containing protein</fullName>
    </recommendedName>
</protein>
<sequence>MAELKKIAEKIAMADFEKTTEDHQFSSDYQVKKAELLEQLTQESPSPKRWKKQLAIAGAVLLIAIPTTVFAGTKLYEIFVKKEQYEVNLSIKGSNNQGNKKHYFLDLGYLPSEMVGNEDSTKYSYKDNYAKGGLSFRLWKINKEAEFSKLNTGDYQEVTYGDNQGIITKSVDNGRELAFDRQVYVMFEKEGYLLQAYVGNDVSETELTKIMANIKLTETTKAKATFFLDYDQYEKEFAEEPQNTNNKVLGIKEDSSNLVKVGQSVSPLRGSFTYQVDKVEVLDSLASLDQSNLSDFALERMVEDQMMTAEGELLAYTQKTYSIGDGKTTIDQEIASNVVKPKFVYLTTTLTNITDQPIEDLYYQHPIQLLVKKSQEWTYEERETYEEPSALSTEVDYLDSHGEGDSYYQLPTIQPNEKRTIHVGYFVDEDQLDKMFLNVFYYGGSSQVENNDGSFSEVEDLGASDRWWIDIRQ</sequence>
<reference evidence="2 3" key="1">
    <citation type="submission" date="2017-05" db="EMBL/GenBank/DDBJ databases">
        <title>Vagococcus spp. assemblies.</title>
        <authorList>
            <person name="Gulvik C.A."/>
        </authorList>
    </citation>
    <scope>NUCLEOTIDE SEQUENCE [LARGE SCALE GENOMIC DNA]</scope>
    <source>
        <strain evidence="2 3">NCFB 2777</strain>
    </source>
</reference>
<comment type="caution">
    <text evidence="2">The sequence shown here is derived from an EMBL/GenBank/DDBJ whole genome shotgun (WGS) entry which is preliminary data.</text>
</comment>
<dbReference type="Proteomes" id="UP000287239">
    <property type="component" value="Unassembled WGS sequence"/>
</dbReference>
<organism evidence="2 3">
    <name type="scientific">Vagococcus salmoninarum</name>
    <dbReference type="NCBI Taxonomy" id="2739"/>
    <lineage>
        <taxon>Bacteria</taxon>
        <taxon>Bacillati</taxon>
        <taxon>Bacillota</taxon>
        <taxon>Bacilli</taxon>
        <taxon>Lactobacillales</taxon>
        <taxon>Enterococcaceae</taxon>
        <taxon>Vagococcus</taxon>
    </lineage>
</organism>
<dbReference type="AlphaFoldDB" id="A0A429ZMR1"/>
<keyword evidence="3" id="KW-1185">Reference proteome</keyword>
<evidence type="ECO:0008006" key="4">
    <source>
        <dbReference type="Google" id="ProtNLM"/>
    </source>
</evidence>
<proteinExistence type="predicted"/>
<name>A0A429ZMR1_9ENTE</name>
<keyword evidence="1" id="KW-1133">Transmembrane helix</keyword>
<keyword evidence="1" id="KW-0472">Membrane</keyword>
<feature type="transmembrane region" description="Helical" evidence="1">
    <location>
        <begin position="54"/>
        <end position="76"/>
    </location>
</feature>
<evidence type="ECO:0000313" key="3">
    <source>
        <dbReference type="Proteomes" id="UP000287239"/>
    </source>
</evidence>